<feature type="coiled-coil region" evidence="1">
    <location>
        <begin position="176"/>
        <end position="238"/>
    </location>
</feature>
<feature type="compositionally biased region" description="Basic and acidic residues" evidence="2">
    <location>
        <begin position="284"/>
        <end position="306"/>
    </location>
</feature>
<dbReference type="EMBL" id="FNQV01000005">
    <property type="protein sequence ID" value="SEA18388.1"/>
    <property type="molecule type" value="Genomic_DNA"/>
</dbReference>
<dbReference type="PANTHER" id="PTHR21666">
    <property type="entry name" value="PEPTIDASE-RELATED"/>
    <property type="match status" value="1"/>
</dbReference>
<proteinExistence type="predicted"/>
<dbReference type="SUPFAM" id="SSF51261">
    <property type="entry name" value="Duplicated hybrid motif"/>
    <property type="match status" value="1"/>
</dbReference>
<reference evidence="6" key="1">
    <citation type="submission" date="2016-10" db="EMBL/GenBank/DDBJ databases">
        <authorList>
            <person name="Varghese N."/>
            <person name="Submissions S."/>
        </authorList>
    </citation>
    <scope>NUCLEOTIDE SEQUENCE [LARGE SCALE GENOMIC DNA]</scope>
    <source>
        <strain evidence="6">KPR-1</strain>
    </source>
</reference>
<dbReference type="OrthoDB" id="1099523at2"/>
<evidence type="ECO:0000256" key="1">
    <source>
        <dbReference type="SAM" id="Coils"/>
    </source>
</evidence>
<sequence>MLARRFIAAILSAGLAISGVVIALDPTPAVADTKDDLIKQREERAKRRERIQSELEGIDSSLSTVYLQLEDTRSQLALAQTELAQAEEKLAGAQRKQEHIAGRLTAAEGERERIADDIAETTSQIEGNKGALAEVVRTSYRSGGANLGSLSDLYEIGVGEDSVQALAARNAAVRSQTRVLDQLAELNAKNRNANARQEAVTELITDLKAQADEAVADADAARDAKAMKTAEISQLQDDQTALAGSLESKKEQALADRAANDAADADLKSQIAAIVAEEKRKEEAERKRREAEQKAAEEQRRREAAARAKQNPARPAPKPAPPKPAPKPPAPKPPAPSAGLIPPVPRPLYVTSSYGYRVYPITGGWFMHNGVDLRSSCGNPQVSSAGGTVIATKGARGNGTHGNQVLINHGMIGGVSYVTVYNHLSGFAVSPGQRVSQGQVIGYTGATGKVTGCHVHFEVWKNGSTIDPMSLPGF</sequence>
<dbReference type="GO" id="GO:0004222">
    <property type="term" value="F:metalloendopeptidase activity"/>
    <property type="evidence" value="ECO:0007669"/>
    <property type="project" value="TreeGrafter"/>
</dbReference>
<feature type="signal peptide" evidence="3">
    <location>
        <begin position="1"/>
        <end position="23"/>
    </location>
</feature>
<evidence type="ECO:0000256" key="2">
    <source>
        <dbReference type="SAM" id="MobiDB-lite"/>
    </source>
</evidence>
<dbReference type="RefSeq" id="WP_092563272.1">
    <property type="nucleotide sequence ID" value="NZ_FNQV01000005.1"/>
</dbReference>
<feature type="region of interest" description="Disordered" evidence="2">
    <location>
        <begin position="284"/>
        <end position="343"/>
    </location>
</feature>
<evidence type="ECO:0000313" key="5">
    <source>
        <dbReference type="EMBL" id="SEA18388.1"/>
    </source>
</evidence>
<keyword evidence="5" id="KW-0378">Hydrolase</keyword>
<dbReference type="InterPro" id="IPR011055">
    <property type="entry name" value="Dup_hybrid_motif"/>
</dbReference>
<protein>
    <submittedName>
        <fullName evidence="5">Murein DD-endopeptidase MepM and murein hydrolase activator NlpD, contain LysM domain</fullName>
    </submittedName>
</protein>
<evidence type="ECO:0000256" key="3">
    <source>
        <dbReference type="SAM" id="SignalP"/>
    </source>
</evidence>
<keyword evidence="3" id="KW-0732">Signal</keyword>
<evidence type="ECO:0000313" key="6">
    <source>
        <dbReference type="Proteomes" id="UP000199288"/>
    </source>
</evidence>
<dbReference type="PANTHER" id="PTHR21666:SF270">
    <property type="entry name" value="MUREIN HYDROLASE ACTIVATOR ENVC"/>
    <property type="match status" value="1"/>
</dbReference>
<name>A0A1H3Z4J6_9ACTO</name>
<dbReference type="CDD" id="cd12797">
    <property type="entry name" value="M23_peptidase"/>
    <property type="match status" value="1"/>
</dbReference>
<keyword evidence="6" id="KW-1185">Reference proteome</keyword>
<dbReference type="Gene3D" id="2.70.70.10">
    <property type="entry name" value="Glucose Permease (Domain IIA)"/>
    <property type="match status" value="1"/>
</dbReference>
<dbReference type="AlphaFoldDB" id="A0A1H3Z4J6"/>
<evidence type="ECO:0000259" key="4">
    <source>
        <dbReference type="Pfam" id="PF01551"/>
    </source>
</evidence>
<dbReference type="InterPro" id="IPR016047">
    <property type="entry name" value="M23ase_b-sheet_dom"/>
</dbReference>
<feature type="compositionally biased region" description="Pro residues" evidence="2">
    <location>
        <begin position="314"/>
        <end position="343"/>
    </location>
</feature>
<dbReference type="InterPro" id="IPR050570">
    <property type="entry name" value="Cell_wall_metabolism_enzyme"/>
</dbReference>
<accession>A0A1H3Z4J6</accession>
<organism evidence="5 6">
    <name type="scientific">Bowdeniella nasicola</name>
    <dbReference type="NCBI Taxonomy" id="208480"/>
    <lineage>
        <taxon>Bacteria</taxon>
        <taxon>Bacillati</taxon>
        <taxon>Actinomycetota</taxon>
        <taxon>Actinomycetes</taxon>
        <taxon>Actinomycetales</taxon>
        <taxon>Actinomycetaceae</taxon>
        <taxon>Bowdeniella</taxon>
    </lineage>
</organism>
<gene>
    <name evidence="5" type="ORF">SAMN02910418_01095</name>
</gene>
<feature type="chain" id="PRO_5039587073" evidence="3">
    <location>
        <begin position="24"/>
        <end position="474"/>
    </location>
</feature>
<keyword evidence="1" id="KW-0175">Coiled coil</keyword>
<feature type="coiled-coil region" evidence="1">
    <location>
        <begin position="69"/>
        <end position="103"/>
    </location>
</feature>
<feature type="domain" description="M23ase beta-sheet core" evidence="4">
    <location>
        <begin position="367"/>
        <end position="468"/>
    </location>
</feature>
<dbReference type="Proteomes" id="UP000199288">
    <property type="component" value="Unassembled WGS sequence"/>
</dbReference>
<dbReference type="Pfam" id="PF01551">
    <property type="entry name" value="Peptidase_M23"/>
    <property type="match status" value="1"/>
</dbReference>